<dbReference type="Proteomes" id="UP000216020">
    <property type="component" value="Unassembled WGS sequence"/>
</dbReference>
<dbReference type="InterPro" id="IPR033248">
    <property type="entry name" value="Transketolase_C"/>
</dbReference>
<evidence type="ECO:0000313" key="6">
    <source>
        <dbReference type="EMBL" id="OZI34600.1"/>
    </source>
</evidence>
<dbReference type="InterPro" id="IPR009014">
    <property type="entry name" value="Transketo_C/PFOR_II"/>
</dbReference>
<organism evidence="6 7">
    <name type="scientific">Bordetella genomosp. 10</name>
    <dbReference type="NCBI Taxonomy" id="1416804"/>
    <lineage>
        <taxon>Bacteria</taxon>
        <taxon>Pseudomonadati</taxon>
        <taxon>Pseudomonadota</taxon>
        <taxon>Betaproteobacteria</taxon>
        <taxon>Burkholderiales</taxon>
        <taxon>Alcaligenaceae</taxon>
        <taxon>Bordetella</taxon>
    </lineage>
</organism>
<reference evidence="7" key="1">
    <citation type="submission" date="2017-05" db="EMBL/GenBank/DDBJ databases">
        <title>Complete and WGS of Bordetella genogroups.</title>
        <authorList>
            <person name="Spilker T."/>
            <person name="Lipuma J."/>
        </authorList>
    </citation>
    <scope>NUCLEOTIDE SEQUENCE [LARGE SCALE GENOMIC DNA]</scope>
    <source>
        <strain evidence="7">AU16122</strain>
    </source>
</reference>
<keyword evidence="3" id="KW-0786">Thiamine pyrophosphate</keyword>
<dbReference type="EMBL" id="NEVM01000002">
    <property type="protein sequence ID" value="OZI34600.1"/>
    <property type="molecule type" value="Genomic_DNA"/>
</dbReference>
<name>A0A261SCS0_9BORD</name>
<comment type="cofactor">
    <cofactor evidence="1">
        <name>thiamine diphosphate</name>
        <dbReference type="ChEBI" id="CHEBI:58937"/>
    </cofactor>
</comment>
<comment type="similarity">
    <text evidence="2">Belongs to the transketolase family.</text>
</comment>
<dbReference type="PANTHER" id="PTHR43825">
    <property type="entry name" value="PYRUVATE DEHYDROGENASE E1 COMPONENT"/>
    <property type="match status" value="1"/>
</dbReference>
<dbReference type="OrthoDB" id="8732661at2"/>
<dbReference type="SUPFAM" id="SSF52518">
    <property type="entry name" value="Thiamin diphosphate-binding fold (THDP-binding)"/>
    <property type="match status" value="1"/>
</dbReference>
<dbReference type="SUPFAM" id="SSF52922">
    <property type="entry name" value="TK C-terminal domain-like"/>
    <property type="match status" value="1"/>
</dbReference>
<dbReference type="FunFam" id="3.40.50.970:FF:000129">
    <property type="entry name" value="Transketolase"/>
    <property type="match status" value="1"/>
</dbReference>
<dbReference type="Gene3D" id="3.40.50.920">
    <property type="match status" value="1"/>
</dbReference>
<dbReference type="AlphaFoldDB" id="A0A261SCS0"/>
<feature type="compositionally biased region" description="Polar residues" evidence="4">
    <location>
        <begin position="40"/>
        <end position="62"/>
    </location>
</feature>
<feature type="region of interest" description="Disordered" evidence="4">
    <location>
        <begin position="1"/>
        <end position="62"/>
    </location>
</feature>
<gene>
    <name evidence="6" type="ORF">CAL29_13985</name>
</gene>
<dbReference type="Pfam" id="PF02780">
    <property type="entry name" value="Transketolase_C"/>
    <property type="match status" value="1"/>
</dbReference>
<keyword evidence="7" id="KW-1185">Reference proteome</keyword>
<evidence type="ECO:0000259" key="5">
    <source>
        <dbReference type="SMART" id="SM00861"/>
    </source>
</evidence>
<dbReference type="CDD" id="cd07033">
    <property type="entry name" value="TPP_PYR_DXS_TK_like"/>
    <property type="match status" value="1"/>
</dbReference>
<evidence type="ECO:0000256" key="4">
    <source>
        <dbReference type="SAM" id="MobiDB-lite"/>
    </source>
</evidence>
<proteinExistence type="inferred from homology"/>
<dbReference type="InterPro" id="IPR051157">
    <property type="entry name" value="PDH/Transketolase"/>
</dbReference>
<evidence type="ECO:0000256" key="3">
    <source>
        <dbReference type="ARBA" id="ARBA00023052"/>
    </source>
</evidence>
<dbReference type="Pfam" id="PF02779">
    <property type="entry name" value="Transket_pyr"/>
    <property type="match status" value="1"/>
</dbReference>
<dbReference type="SMART" id="SM00861">
    <property type="entry name" value="Transket_pyr"/>
    <property type="match status" value="1"/>
</dbReference>
<protein>
    <recommendedName>
        <fullName evidence="5">Transketolase-like pyrimidine-binding domain-containing protein</fullName>
    </recommendedName>
</protein>
<comment type="caution">
    <text evidence="6">The sequence shown here is derived from an EMBL/GenBank/DDBJ whole genome shotgun (WGS) entry which is preliminary data.</text>
</comment>
<evidence type="ECO:0000256" key="1">
    <source>
        <dbReference type="ARBA" id="ARBA00001964"/>
    </source>
</evidence>
<dbReference type="InterPro" id="IPR029061">
    <property type="entry name" value="THDP-binding"/>
</dbReference>
<accession>A0A261SCS0</accession>
<evidence type="ECO:0000256" key="2">
    <source>
        <dbReference type="ARBA" id="ARBA00007131"/>
    </source>
</evidence>
<evidence type="ECO:0000313" key="7">
    <source>
        <dbReference type="Proteomes" id="UP000216020"/>
    </source>
</evidence>
<sequence length="380" mass="39093">MHHRPHPGRQGRALAGRTAGPQPAPAARDGGASPHGTGQEGTPVNAPSVNTHSVNAPSLTVNDFTDRSGQGVAAKPYGSALLAAARRDPRIVALTADLSGPTETDLLRDALPDQFFQVGIAEANMMGMAGGMARCGRIPFVHTFSVFATRRAYDQLAMQIAYPRLNVKVVGFIPGLDTLLGVSHQAIDDIAMMRGLPNMHILEPAPGQVADAVAEAVAHEGPVYLRLARAREQAAGAAAPSSGGRGYAVLREGADGLLLACGLSVPEAQGAADRLAARGIDVGVVAVTRLKPLSADLLALARAAGAVLTVENHSIVGGLGSALAEQIAEAGCALRFGRVGVPDVFAYGATTPHLMREFGMDAKGIARRFEALVGVDGKAA</sequence>
<dbReference type="Gene3D" id="3.40.50.970">
    <property type="match status" value="1"/>
</dbReference>
<dbReference type="PANTHER" id="PTHR43825:SF1">
    <property type="entry name" value="TRANSKETOLASE-LIKE PYRIMIDINE-BINDING DOMAIN-CONTAINING PROTEIN"/>
    <property type="match status" value="1"/>
</dbReference>
<feature type="domain" description="Transketolase-like pyrimidine-binding" evidence="5">
    <location>
        <begin position="71"/>
        <end position="234"/>
    </location>
</feature>
<dbReference type="InterPro" id="IPR005475">
    <property type="entry name" value="Transketolase-like_Pyr-bd"/>
</dbReference>